<name>A0ABS1VHL3_9ACTN</name>
<organism evidence="8 9">
    <name type="scientific">Paractinoplanes lichenicola</name>
    <dbReference type="NCBI Taxonomy" id="2802976"/>
    <lineage>
        <taxon>Bacteria</taxon>
        <taxon>Bacillati</taxon>
        <taxon>Actinomycetota</taxon>
        <taxon>Actinomycetes</taxon>
        <taxon>Micromonosporales</taxon>
        <taxon>Micromonosporaceae</taxon>
        <taxon>Paractinoplanes</taxon>
    </lineage>
</organism>
<dbReference type="Gene3D" id="3.30.413.10">
    <property type="entry name" value="Sulfite Reductase Hemoprotein, domain 1"/>
    <property type="match status" value="1"/>
</dbReference>
<evidence type="ECO:0000256" key="3">
    <source>
        <dbReference type="ARBA" id="ARBA00022723"/>
    </source>
</evidence>
<dbReference type="InterPro" id="IPR036136">
    <property type="entry name" value="Nit/Sulf_reduc_fer-like_dom_sf"/>
</dbReference>
<evidence type="ECO:0000259" key="7">
    <source>
        <dbReference type="Pfam" id="PF03460"/>
    </source>
</evidence>
<dbReference type="PANTHER" id="PTHR32439:SF9">
    <property type="entry name" value="BLR3264 PROTEIN"/>
    <property type="match status" value="1"/>
</dbReference>
<evidence type="ECO:0000313" key="9">
    <source>
        <dbReference type="Proteomes" id="UP000598996"/>
    </source>
</evidence>
<evidence type="ECO:0000313" key="8">
    <source>
        <dbReference type="EMBL" id="MBL7253971.1"/>
    </source>
</evidence>
<keyword evidence="2" id="KW-0349">Heme</keyword>
<sequence>MRAVPARNSDVDACPGALRLHQAADGPLARVRLPGGLLTGTQLTSLATLAAEFGDGHLELTSRANLQLRALTNADPTALATRLSAAGLLPSETHETVRNIAAPPLADATLRTLVAALDESLCADPALAALPGRFLFALGQVPLFPDLSAIPTNDSFTILFAGHDFGLHVPADAVVPTLLTAANAFLALRAETARPAWRLHELPDGPALVAARTASALGLAAATLVRTATGDEAPTVVGVVPQVDGLIAVGALVPLGRLGGEALRLLATARRLVVTPWRGVVVPDLTAEAARRWARALDEVGLPVEPTTRWAGVTACAGRPGCAKSLADVRADADSTSTYSDGLPVHWIGCPRGCGSPSGAHVRVEATPAGYAVTRQPDGETFTGDTAHAVAAARRN</sequence>
<evidence type="ECO:0000256" key="1">
    <source>
        <dbReference type="ARBA" id="ARBA00022485"/>
    </source>
</evidence>
<dbReference type="InterPro" id="IPR051329">
    <property type="entry name" value="NIR_SIR_4Fe-4S"/>
</dbReference>
<dbReference type="SUPFAM" id="SSF56014">
    <property type="entry name" value="Nitrite and sulphite reductase 4Fe-4S domain-like"/>
    <property type="match status" value="1"/>
</dbReference>
<keyword evidence="1" id="KW-0004">4Fe-4S</keyword>
<dbReference type="InterPro" id="IPR005117">
    <property type="entry name" value="NiRdtase/SiRdtase_haem-b_fer"/>
</dbReference>
<keyword evidence="9" id="KW-1185">Reference proteome</keyword>
<reference evidence="8 9" key="1">
    <citation type="submission" date="2021-01" db="EMBL/GenBank/DDBJ databases">
        <title>Actinoplanes sp. nov. LDG1-01 isolated from lichen.</title>
        <authorList>
            <person name="Saeng-In P."/>
            <person name="Phongsopitanun W."/>
            <person name="Kanchanasin P."/>
            <person name="Yuki M."/>
            <person name="Kudo T."/>
            <person name="Ohkuma M."/>
            <person name="Tanasupawat S."/>
        </authorList>
    </citation>
    <scope>NUCLEOTIDE SEQUENCE [LARGE SCALE GENOMIC DNA]</scope>
    <source>
        <strain evidence="8 9">LDG1-01</strain>
    </source>
</reference>
<comment type="caution">
    <text evidence="8">The sequence shown here is derived from an EMBL/GenBank/DDBJ whole genome shotgun (WGS) entry which is preliminary data.</text>
</comment>
<protein>
    <submittedName>
        <fullName evidence="8">Precorrin-3B synthase</fullName>
    </submittedName>
</protein>
<keyword evidence="6" id="KW-0411">Iron-sulfur</keyword>
<dbReference type="InterPro" id="IPR045854">
    <property type="entry name" value="NO2/SO3_Rdtase_4Fe4S_sf"/>
</dbReference>
<dbReference type="EMBL" id="JAENHO010000002">
    <property type="protein sequence ID" value="MBL7253971.1"/>
    <property type="molecule type" value="Genomic_DNA"/>
</dbReference>
<accession>A0ABS1VHL3</accession>
<evidence type="ECO:0000256" key="5">
    <source>
        <dbReference type="ARBA" id="ARBA00023004"/>
    </source>
</evidence>
<dbReference type="PANTHER" id="PTHR32439">
    <property type="entry name" value="FERREDOXIN--NITRITE REDUCTASE, CHLOROPLASTIC"/>
    <property type="match status" value="1"/>
</dbReference>
<keyword evidence="3" id="KW-0479">Metal-binding</keyword>
<dbReference type="SUPFAM" id="SSF55124">
    <property type="entry name" value="Nitrite/Sulfite reductase N-terminal domain-like"/>
    <property type="match status" value="2"/>
</dbReference>
<keyword evidence="5" id="KW-0408">Iron</keyword>
<keyword evidence="4" id="KW-0560">Oxidoreductase</keyword>
<dbReference type="Gene3D" id="3.90.480.10">
    <property type="entry name" value="Sulfite Reductase Hemoprotein,Domain 2"/>
    <property type="match status" value="1"/>
</dbReference>
<dbReference type="Proteomes" id="UP000598996">
    <property type="component" value="Unassembled WGS sequence"/>
</dbReference>
<evidence type="ECO:0000256" key="2">
    <source>
        <dbReference type="ARBA" id="ARBA00022617"/>
    </source>
</evidence>
<evidence type="ECO:0000256" key="4">
    <source>
        <dbReference type="ARBA" id="ARBA00023002"/>
    </source>
</evidence>
<gene>
    <name evidence="8" type="ORF">JKJ07_06575</name>
</gene>
<evidence type="ECO:0000256" key="6">
    <source>
        <dbReference type="ARBA" id="ARBA00023014"/>
    </source>
</evidence>
<proteinExistence type="predicted"/>
<dbReference type="Pfam" id="PF03460">
    <property type="entry name" value="NIR_SIR_ferr"/>
    <property type="match status" value="1"/>
</dbReference>
<feature type="domain" description="Nitrite/Sulfite reductase ferredoxin-like" evidence="7">
    <location>
        <begin position="29"/>
        <end position="83"/>
    </location>
</feature>